<evidence type="ECO:0000259" key="1">
    <source>
        <dbReference type="Pfam" id="PF13185"/>
    </source>
</evidence>
<evidence type="ECO:0000313" key="2">
    <source>
        <dbReference type="EMBL" id="MBM6877583.1"/>
    </source>
</evidence>
<dbReference type="Pfam" id="PF13185">
    <property type="entry name" value="GAF_2"/>
    <property type="match status" value="1"/>
</dbReference>
<proteinExistence type="predicted"/>
<dbReference type="InterPro" id="IPR029016">
    <property type="entry name" value="GAF-like_dom_sf"/>
</dbReference>
<feature type="domain" description="GAF" evidence="1">
    <location>
        <begin position="88"/>
        <end position="221"/>
    </location>
</feature>
<dbReference type="SUPFAM" id="SSF55781">
    <property type="entry name" value="GAF domain-like"/>
    <property type="match status" value="1"/>
</dbReference>
<organism evidence="2 3">
    <name type="scientific">Anaerotignum lactatifermentans</name>
    <dbReference type="NCBI Taxonomy" id="160404"/>
    <lineage>
        <taxon>Bacteria</taxon>
        <taxon>Bacillati</taxon>
        <taxon>Bacillota</taxon>
        <taxon>Clostridia</taxon>
        <taxon>Lachnospirales</taxon>
        <taxon>Anaerotignaceae</taxon>
        <taxon>Anaerotignum</taxon>
    </lineage>
</organism>
<dbReference type="Proteomes" id="UP000729290">
    <property type="component" value="Unassembled WGS sequence"/>
</dbReference>
<keyword evidence="3" id="KW-1185">Reference proteome</keyword>
<name>A0ABS2GAJ9_9FIRM</name>
<accession>A0ABS2GAJ9</accession>
<dbReference type="Gene3D" id="3.30.450.40">
    <property type="match status" value="1"/>
</dbReference>
<evidence type="ECO:0000313" key="3">
    <source>
        <dbReference type="Proteomes" id="UP000729290"/>
    </source>
</evidence>
<reference evidence="2 3" key="1">
    <citation type="journal article" date="2021" name="Sci. Rep.">
        <title>The distribution of antibiotic resistance genes in chicken gut microbiota commensals.</title>
        <authorList>
            <person name="Juricova H."/>
            <person name="Matiasovicova J."/>
            <person name="Kubasova T."/>
            <person name="Cejkova D."/>
            <person name="Rychlik I."/>
        </authorList>
    </citation>
    <scope>NUCLEOTIDE SEQUENCE [LARGE SCALE GENOMIC DNA]</scope>
    <source>
        <strain evidence="2 3">An431b</strain>
    </source>
</reference>
<dbReference type="InterPro" id="IPR003018">
    <property type="entry name" value="GAF"/>
</dbReference>
<comment type="caution">
    <text evidence="2">The sequence shown here is derived from an EMBL/GenBank/DDBJ whole genome shotgun (WGS) entry which is preliminary data.</text>
</comment>
<sequence length="236" mass="27861">MPCEFCPKDILRHDTFHIWEDRNEYCDRHFLLKDKLMDIGDKTVRFQVAMDITKQEYVSQKTRERLEFANRIAGYADLLGRQKEWRKVVNVALAGMGEFYKADRAYLFEEVPGKSGYWSNTFEWCAPGVTPQKDNLQQVPPEAVERWMEAFRTQGSILLYNLEPLRKKSPLEWEILNSQDIQRVIAVPLMSNGQVAGFIGVDNPRYAIQDDTQIRVLASFMMVRFRRERKNWQEKQ</sequence>
<dbReference type="EMBL" id="JACSNV010000006">
    <property type="protein sequence ID" value="MBM6877583.1"/>
    <property type="molecule type" value="Genomic_DNA"/>
</dbReference>
<protein>
    <submittedName>
        <fullName evidence="2">GAF domain-containing protein</fullName>
    </submittedName>
</protein>
<gene>
    <name evidence="2" type="ORF">H9X83_05355</name>
</gene>
<dbReference type="RefSeq" id="WP_205132557.1">
    <property type="nucleotide sequence ID" value="NZ_JACSNT010000002.1"/>
</dbReference>